<feature type="transmembrane region" description="Helical" evidence="10">
    <location>
        <begin position="99"/>
        <end position="117"/>
    </location>
</feature>
<dbReference type="InterPro" id="IPR000276">
    <property type="entry name" value="GPCR_Rhodpsn"/>
</dbReference>
<dbReference type="PANTHER" id="PTHR24238:SF47">
    <property type="entry name" value="ECDYSTEROIDS_DOPAMINE RECEPTOR-RELATED"/>
    <property type="match status" value="1"/>
</dbReference>
<keyword evidence="5 10" id="KW-0472">Membrane</keyword>
<dbReference type="GO" id="GO:0016020">
    <property type="term" value="C:membrane"/>
    <property type="evidence" value="ECO:0007669"/>
    <property type="project" value="UniProtKB-SubCell"/>
</dbReference>
<dbReference type="EnsemblMetazoa" id="BGLB026602-RA">
    <property type="protein sequence ID" value="BGLB026602-PA"/>
    <property type="gene ID" value="BGLB026602"/>
</dbReference>
<dbReference type="KEGG" id="bgt:106054969"/>
<feature type="compositionally biased region" description="Basic and acidic residues" evidence="9">
    <location>
        <begin position="622"/>
        <end position="635"/>
    </location>
</feature>
<evidence type="ECO:0000313" key="13">
    <source>
        <dbReference type="Proteomes" id="UP000076420"/>
    </source>
</evidence>
<name>A0A2C9L3A9_BIOGL</name>
<keyword evidence="6 8" id="KW-0675">Receptor</keyword>
<feature type="transmembrane region" description="Helical" evidence="10">
    <location>
        <begin position="25"/>
        <end position="47"/>
    </location>
</feature>
<evidence type="ECO:0000256" key="3">
    <source>
        <dbReference type="ARBA" id="ARBA00022989"/>
    </source>
</evidence>
<evidence type="ECO:0000256" key="9">
    <source>
        <dbReference type="SAM" id="MobiDB-lite"/>
    </source>
</evidence>
<dbReference type="PANTHER" id="PTHR24238">
    <property type="entry name" value="G-PROTEIN COUPLED RECEPTOR"/>
    <property type="match status" value="1"/>
</dbReference>
<dbReference type="InterPro" id="IPR017452">
    <property type="entry name" value="GPCR_Rhodpsn_7TM"/>
</dbReference>
<comment type="subcellular location">
    <subcellularLocation>
        <location evidence="1">Membrane</location>
        <topology evidence="1">Multi-pass membrane protein</topology>
    </subcellularLocation>
</comment>
<dbReference type="PROSITE" id="PS50262">
    <property type="entry name" value="G_PROTEIN_RECEP_F1_2"/>
    <property type="match status" value="1"/>
</dbReference>
<evidence type="ECO:0000256" key="10">
    <source>
        <dbReference type="SAM" id="Phobius"/>
    </source>
</evidence>
<dbReference type="Proteomes" id="UP000076420">
    <property type="component" value="Unassembled WGS sequence"/>
</dbReference>
<keyword evidence="2 8" id="KW-0812">Transmembrane</keyword>
<dbReference type="RefSeq" id="XP_013066511.2">
    <property type="nucleotide sequence ID" value="XM_013211057.2"/>
</dbReference>
<feature type="domain" description="G-protein coupled receptors family 1 profile" evidence="11">
    <location>
        <begin position="39"/>
        <end position="751"/>
    </location>
</feature>
<proteinExistence type="inferred from homology"/>
<dbReference type="Pfam" id="PF00001">
    <property type="entry name" value="7tm_1"/>
    <property type="match status" value="1"/>
</dbReference>
<protein>
    <recommendedName>
        <fullName evidence="11">G-protein coupled receptors family 1 profile domain-containing protein</fullName>
    </recommendedName>
</protein>
<feature type="region of interest" description="Disordered" evidence="9">
    <location>
        <begin position="314"/>
        <end position="335"/>
    </location>
</feature>
<evidence type="ECO:0000259" key="11">
    <source>
        <dbReference type="PROSITE" id="PS50262"/>
    </source>
</evidence>
<evidence type="ECO:0000256" key="2">
    <source>
        <dbReference type="ARBA" id="ARBA00022692"/>
    </source>
</evidence>
<feature type="transmembrane region" description="Helical" evidence="10">
    <location>
        <begin position="138"/>
        <end position="158"/>
    </location>
</feature>
<gene>
    <name evidence="12" type="primary">106054969</name>
</gene>
<evidence type="ECO:0000256" key="7">
    <source>
        <dbReference type="ARBA" id="ARBA00023224"/>
    </source>
</evidence>
<keyword evidence="4 8" id="KW-0297">G-protein coupled receptor</keyword>
<comment type="similarity">
    <text evidence="8">Belongs to the G-protein coupled receptor 1 family.</text>
</comment>
<reference evidence="12" key="1">
    <citation type="submission" date="2020-05" db="UniProtKB">
        <authorList>
            <consortium name="EnsemblMetazoa"/>
        </authorList>
    </citation>
    <scope>IDENTIFICATION</scope>
    <source>
        <strain evidence="12">BB02</strain>
    </source>
</reference>
<dbReference type="OrthoDB" id="6153266at2759"/>
<keyword evidence="3 10" id="KW-1133">Transmembrane helix</keyword>
<feature type="transmembrane region" description="Helical" evidence="10">
    <location>
        <begin position="693"/>
        <end position="713"/>
    </location>
</feature>
<evidence type="ECO:0000256" key="6">
    <source>
        <dbReference type="ARBA" id="ARBA00023170"/>
    </source>
</evidence>
<dbReference type="STRING" id="6526.A0A2C9L3A9"/>
<feature type="transmembrane region" description="Helical" evidence="10">
    <location>
        <begin position="59"/>
        <end position="87"/>
    </location>
</feature>
<dbReference type="VEuPathDB" id="VectorBase:BGLB026602"/>
<sequence length="771" mass="85626">MALSGNTTSNSDVNSYYLSRALWPAVAYTVLMMTVGTVGNILVLVVYRRQYRKSVTRLFIFALAALDIGNCLITMPAELVILIHFTSFPSATWCKATRYLTYIFNGSSSIILIAISMDRYFKVCRPTHQGMDIGRARLVCYGSFLLAALLSIPALIIYGDMVLPVLITGEEVSLLPFDTPMKNRSMHRVNSEGITETTITGTFCLLTTDYMDSLLPTFFYIGMLVLYLILIFFVIFFYSQVAKTMFVLTRKHSQMFTFYTTRELSSPNSAVLDDRPVSHSCGASNIVIREVSTFDEDGPYDQCGQLDPVSTVGSSHPCDPEDISRQGRSQSQRTALGTKLRNMTNSFRFNDNKNASVRSHQLNHDEGKTHLRNIFNVESNAADATLSIQNNSSAVRRDKTQSDIISVPNDVNSNSQIGSKKFRKSHKIPKIKVHDACDSNDRLNYTSSMHSIDLKSLNVSNNSLLLRRIKSAENINSLTRLNKLHMPERASTKKITAPIFPDAYEDLLPKVSSRKSRKEKTTEVGHVTKSCVNLDYVGGCDDDNDSHMRANSEKTLTLTKKTSPQGKKKICVIPLTGLSTKTALLAQDSQGEFNTTKGNNPTINGKKDTLSSLKPSNPEKVPSVDHLDVTLRPKSPEIAAPGGSSRASSNSRKSQEGAKNSRSPRQEIVSTADILQEHHNRCSLHPFRTSRMLFTISLVFVISFLPFFIIALIRSSMGSSFLVSLTNAQLGVVSIFIRSSLISNAVNPIIYGLLSSHFRRECTGLVCCLWR</sequence>
<feature type="compositionally biased region" description="Polar residues" evidence="9">
    <location>
        <begin position="590"/>
        <end position="603"/>
    </location>
</feature>
<dbReference type="CDD" id="cd00637">
    <property type="entry name" value="7tm_classA_rhodopsin-like"/>
    <property type="match status" value="2"/>
</dbReference>
<evidence type="ECO:0000256" key="5">
    <source>
        <dbReference type="ARBA" id="ARBA00023136"/>
    </source>
</evidence>
<evidence type="ECO:0000256" key="1">
    <source>
        <dbReference type="ARBA" id="ARBA00004141"/>
    </source>
</evidence>
<evidence type="ECO:0000256" key="8">
    <source>
        <dbReference type="RuleBase" id="RU000688"/>
    </source>
</evidence>
<dbReference type="SUPFAM" id="SSF81321">
    <property type="entry name" value="Family A G protein-coupled receptor-like"/>
    <property type="match status" value="1"/>
</dbReference>
<feature type="transmembrane region" description="Helical" evidence="10">
    <location>
        <begin position="733"/>
        <end position="754"/>
    </location>
</feature>
<dbReference type="PRINTS" id="PR00237">
    <property type="entry name" value="GPCRRHODOPSN"/>
</dbReference>
<feature type="compositionally biased region" description="Polar residues" evidence="9">
    <location>
        <begin position="326"/>
        <end position="335"/>
    </location>
</feature>
<dbReference type="AlphaFoldDB" id="A0A2C9L3A9"/>
<dbReference type="VEuPathDB" id="VectorBase:BGLAX_045662"/>
<dbReference type="Gene3D" id="1.20.1070.10">
    <property type="entry name" value="Rhodopsin 7-helix transmembrane proteins"/>
    <property type="match status" value="2"/>
</dbReference>
<evidence type="ECO:0000256" key="4">
    <source>
        <dbReference type="ARBA" id="ARBA00023040"/>
    </source>
</evidence>
<organism evidence="12 13">
    <name type="scientific">Biomphalaria glabrata</name>
    <name type="common">Bloodfluke planorb</name>
    <name type="synonym">Freshwater snail</name>
    <dbReference type="NCBI Taxonomy" id="6526"/>
    <lineage>
        <taxon>Eukaryota</taxon>
        <taxon>Metazoa</taxon>
        <taxon>Spiralia</taxon>
        <taxon>Lophotrochozoa</taxon>
        <taxon>Mollusca</taxon>
        <taxon>Gastropoda</taxon>
        <taxon>Heterobranchia</taxon>
        <taxon>Euthyneura</taxon>
        <taxon>Panpulmonata</taxon>
        <taxon>Hygrophila</taxon>
        <taxon>Lymnaeoidea</taxon>
        <taxon>Planorbidae</taxon>
        <taxon>Biomphalaria</taxon>
    </lineage>
</organism>
<keyword evidence="7 8" id="KW-0807">Transducer</keyword>
<dbReference type="PROSITE" id="PS00237">
    <property type="entry name" value="G_PROTEIN_RECEP_F1_1"/>
    <property type="match status" value="1"/>
</dbReference>
<feature type="region of interest" description="Disordered" evidence="9">
    <location>
        <begin position="590"/>
        <end position="666"/>
    </location>
</feature>
<dbReference type="GO" id="GO:0004930">
    <property type="term" value="F:G protein-coupled receptor activity"/>
    <property type="evidence" value="ECO:0007669"/>
    <property type="project" value="UniProtKB-KW"/>
</dbReference>
<feature type="transmembrane region" description="Helical" evidence="10">
    <location>
        <begin position="218"/>
        <end position="238"/>
    </location>
</feature>
<evidence type="ECO:0000313" key="12">
    <source>
        <dbReference type="EnsemblMetazoa" id="BGLB026602-PA"/>
    </source>
</evidence>
<accession>A0A2C9L3A9</accession>